<sequence>MSRGNQQVNKTMAEIDFGKLISRVLARMDDTESTLTGGESRDTGKALQHYKQALAEEIRRVFDEAEVAAPVAREPVPCTRCGAILEGERRFCTVCGMPQKKEAPGDFLERMLAKDAGTAPDDPHFRASIARIREEQPEAWDALVQLIAAPVKA</sequence>
<dbReference type="Proteomes" id="UP000184671">
    <property type="component" value="Unassembled WGS sequence"/>
</dbReference>
<dbReference type="EMBL" id="FMID01000040">
    <property type="protein sequence ID" value="SCL75735.1"/>
    <property type="molecule type" value="Genomic_DNA"/>
</dbReference>
<dbReference type="STRING" id="118126.L21_1647"/>
<accession>A0A1M4MLD4</accession>
<name>A0A1M4MLD4_9EURY</name>
<evidence type="ECO:0000313" key="2">
    <source>
        <dbReference type="Proteomes" id="UP000184671"/>
    </source>
</evidence>
<dbReference type="AlphaFoldDB" id="A0A1M4MLD4"/>
<gene>
    <name evidence="1" type="ORF">L21_1647</name>
</gene>
<evidence type="ECO:0008006" key="3">
    <source>
        <dbReference type="Google" id="ProtNLM"/>
    </source>
</evidence>
<organism evidence="1 2">
    <name type="scientific">Methanoculleus chikugoensis</name>
    <dbReference type="NCBI Taxonomy" id="118126"/>
    <lineage>
        <taxon>Archaea</taxon>
        <taxon>Methanobacteriati</taxon>
        <taxon>Methanobacteriota</taxon>
        <taxon>Stenosarchaea group</taxon>
        <taxon>Methanomicrobia</taxon>
        <taxon>Methanomicrobiales</taxon>
        <taxon>Methanomicrobiaceae</taxon>
        <taxon>Methanoculleus</taxon>
    </lineage>
</organism>
<protein>
    <recommendedName>
        <fullName evidence="3">Zinc ribbon domain-containing protein</fullName>
    </recommendedName>
</protein>
<reference evidence="1 2" key="1">
    <citation type="submission" date="2016-08" db="EMBL/GenBank/DDBJ databases">
        <authorList>
            <person name="Seilhamer J.J."/>
        </authorList>
    </citation>
    <scope>NUCLEOTIDE SEQUENCE [LARGE SCALE GENOMIC DNA]</scope>
    <source>
        <strain evidence="1">L21-II-0</strain>
    </source>
</reference>
<evidence type="ECO:0000313" key="1">
    <source>
        <dbReference type="EMBL" id="SCL75735.1"/>
    </source>
</evidence>
<proteinExistence type="predicted"/>